<dbReference type="PRINTS" id="PR00081">
    <property type="entry name" value="GDHRDH"/>
</dbReference>
<dbReference type="EMBL" id="UINC01004125">
    <property type="protein sequence ID" value="SVA11992.1"/>
    <property type="molecule type" value="Genomic_DNA"/>
</dbReference>
<dbReference type="InterPro" id="IPR002347">
    <property type="entry name" value="SDR_fam"/>
</dbReference>
<comment type="similarity">
    <text evidence="1">Belongs to the short-chain dehydrogenases/reductases (SDR) family.</text>
</comment>
<dbReference type="AlphaFoldDB" id="A0A381T741"/>
<dbReference type="Pfam" id="PF13561">
    <property type="entry name" value="adh_short_C2"/>
    <property type="match status" value="1"/>
</dbReference>
<evidence type="ECO:0000256" key="1">
    <source>
        <dbReference type="ARBA" id="ARBA00006484"/>
    </source>
</evidence>
<name>A0A381T741_9ZZZZ</name>
<keyword evidence="2" id="KW-0560">Oxidoreductase</keyword>
<evidence type="ECO:0008006" key="4">
    <source>
        <dbReference type="Google" id="ProtNLM"/>
    </source>
</evidence>
<dbReference type="PRINTS" id="PR00080">
    <property type="entry name" value="SDRFAMILY"/>
</dbReference>
<dbReference type="FunFam" id="3.40.50.720:FF:000084">
    <property type="entry name" value="Short-chain dehydrogenase reductase"/>
    <property type="match status" value="1"/>
</dbReference>
<reference evidence="3" key="1">
    <citation type="submission" date="2018-05" db="EMBL/GenBank/DDBJ databases">
        <authorList>
            <person name="Lanie J.A."/>
            <person name="Ng W.-L."/>
            <person name="Kazmierczak K.M."/>
            <person name="Andrzejewski T.M."/>
            <person name="Davidsen T.M."/>
            <person name="Wayne K.J."/>
            <person name="Tettelin H."/>
            <person name="Glass J.I."/>
            <person name="Rusch D."/>
            <person name="Podicherti R."/>
            <person name="Tsui H.-C.T."/>
            <person name="Winkler M.E."/>
        </authorList>
    </citation>
    <scope>NUCLEOTIDE SEQUENCE</scope>
</reference>
<proteinExistence type="inferred from homology"/>
<accession>A0A381T741</accession>
<organism evidence="3">
    <name type="scientific">marine metagenome</name>
    <dbReference type="NCBI Taxonomy" id="408172"/>
    <lineage>
        <taxon>unclassified sequences</taxon>
        <taxon>metagenomes</taxon>
        <taxon>ecological metagenomes</taxon>
    </lineage>
</organism>
<evidence type="ECO:0000256" key="2">
    <source>
        <dbReference type="ARBA" id="ARBA00023002"/>
    </source>
</evidence>
<dbReference type="SUPFAM" id="SSF51735">
    <property type="entry name" value="NAD(P)-binding Rossmann-fold domains"/>
    <property type="match status" value="1"/>
</dbReference>
<dbReference type="Gene3D" id="3.40.50.720">
    <property type="entry name" value="NAD(P)-binding Rossmann-like Domain"/>
    <property type="match status" value="1"/>
</dbReference>
<dbReference type="InterPro" id="IPR020904">
    <property type="entry name" value="Sc_DH/Rdtase_CS"/>
</dbReference>
<sequence length="268" mass="28482">MLEKLSLENKTVVITGGGTGLGKEMCLAMAQAGADLVIAARRLEPIEEVSKLVRGFGRRSLAIPTDATDTSDIKTLFDTVLAEFGKVDVLINNAGIVREDSAKPIWEITDESWKIGIDVNLSTAFYCSREISKHMADNGGGKIVHVSSGFGFRGGRDNYIYAAGKGGIVNLTRAMATSLGRYGITTNCIVPGFIPTEVTDPNSDRSQQRGRFIPIGRVGQPSEMGPLAVYLASEASDYMNGEFFAIDGGGLAGGIAPTLHAPEIPLEI</sequence>
<evidence type="ECO:0000313" key="3">
    <source>
        <dbReference type="EMBL" id="SVA11992.1"/>
    </source>
</evidence>
<dbReference type="PANTHER" id="PTHR42760">
    <property type="entry name" value="SHORT-CHAIN DEHYDROGENASES/REDUCTASES FAMILY MEMBER"/>
    <property type="match status" value="1"/>
</dbReference>
<dbReference type="InterPro" id="IPR036291">
    <property type="entry name" value="NAD(P)-bd_dom_sf"/>
</dbReference>
<protein>
    <recommendedName>
        <fullName evidence="4">2-deoxy-D-gluconate 3-dehydrogenase</fullName>
    </recommendedName>
</protein>
<gene>
    <name evidence="3" type="ORF">METZ01_LOCUS64846</name>
</gene>
<dbReference type="PANTHER" id="PTHR42760:SF133">
    <property type="entry name" value="3-OXOACYL-[ACYL-CARRIER-PROTEIN] REDUCTASE"/>
    <property type="match status" value="1"/>
</dbReference>
<dbReference type="GO" id="GO:0016616">
    <property type="term" value="F:oxidoreductase activity, acting on the CH-OH group of donors, NAD or NADP as acceptor"/>
    <property type="evidence" value="ECO:0007669"/>
    <property type="project" value="TreeGrafter"/>
</dbReference>
<dbReference type="PROSITE" id="PS00061">
    <property type="entry name" value="ADH_SHORT"/>
    <property type="match status" value="1"/>
</dbReference>